<dbReference type="Proteomes" id="UP001365846">
    <property type="component" value="Unassembled WGS sequence"/>
</dbReference>
<keyword evidence="1" id="KW-0472">Membrane</keyword>
<evidence type="ECO:0008006" key="4">
    <source>
        <dbReference type="Google" id="ProtNLM"/>
    </source>
</evidence>
<organism evidence="2 3">
    <name type="scientific">Variovorax ureilyticus</name>
    <dbReference type="NCBI Taxonomy" id="1836198"/>
    <lineage>
        <taxon>Bacteria</taxon>
        <taxon>Pseudomonadati</taxon>
        <taxon>Pseudomonadota</taxon>
        <taxon>Betaproteobacteria</taxon>
        <taxon>Burkholderiales</taxon>
        <taxon>Comamonadaceae</taxon>
        <taxon>Variovorax</taxon>
    </lineage>
</organism>
<sequence>MNLTRVIGLILIVAGIVALGMGGFSYTKETHQAKIGPIELAIKEKQEVNFPIWAGVSAIVVGGALLVFGGRKG</sequence>
<evidence type="ECO:0000313" key="3">
    <source>
        <dbReference type="Proteomes" id="UP001365846"/>
    </source>
</evidence>
<feature type="transmembrane region" description="Helical" evidence="1">
    <location>
        <begin position="6"/>
        <end position="27"/>
    </location>
</feature>
<proteinExistence type="predicted"/>
<evidence type="ECO:0000313" key="2">
    <source>
        <dbReference type="EMBL" id="MEJ8809622.1"/>
    </source>
</evidence>
<accession>A0ABU8V7J7</accession>
<dbReference type="RefSeq" id="WP_340354961.1">
    <property type="nucleotide sequence ID" value="NZ_JBBKZU010000001.1"/>
</dbReference>
<keyword evidence="1" id="KW-1133">Transmembrane helix</keyword>
<dbReference type="EMBL" id="JBBKZU010000001">
    <property type="protein sequence ID" value="MEJ8809622.1"/>
    <property type="molecule type" value="Genomic_DNA"/>
</dbReference>
<name>A0ABU8V7J7_9BURK</name>
<protein>
    <recommendedName>
        <fullName evidence="4">DUF3185 domain-containing protein</fullName>
    </recommendedName>
</protein>
<feature type="transmembrane region" description="Helical" evidence="1">
    <location>
        <begin position="48"/>
        <end position="68"/>
    </location>
</feature>
<gene>
    <name evidence="2" type="ORF">WKW77_00985</name>
</gene>
<keyword evidence="1" id="KW-0812">Transmembrane</keyword>
<evidence type="ECO:0000256" key="1">
    <source>
        <dbReference type="SAM" id="Phobius"/>
    </source>
</evidence>
<reference evidence="2 3" key="1">
    <citation type="submission" date="2024-03" db="EMBL/GenBank/DDBJ databases">
        <title>Novel species of the genus Variovorax.</title>
        <authorList>
            <person name="Liu Q."/>
            <person name="Xin Y.-H."/>
        </authorList>
    </citation>
    <scope>NUCLEOTIDE SEQUENCE [LARGE SCALE GENOMIC DNA]</scope>
    <source>
        <strain evidence="2 3">KACC 18899</strain>
    </source>
</reference>
<keyword evidence="3" id="KW-1185">Reference proteome</keyword>
<comment type="caution">
    <text evidence="2">The sequence shown here is derived from an EMBL/GenBank/DDBJ whole genome shotgun (WGS) entry which is preliminary data.</text>
</comment>